<organism evidence="9 10">
    <name type="scientific">Parahaliea maris</name>
    <dbReference type="NCBI Taxonomy" id="2716870"/>
    <lineage>
        <taxon>Bacteria</taxon>
        <taxon>Pseudomonadati</taxon>
        <taxon>Pseudomonadota</taxon>
        <taxon>Gammaproteobacteria</taxon>
        <taxon>Cellvibrionales</taxon>
        <taxon>Halieaceae</taxon>
        <taxon>Parahaliea</taxon>
    </lineage>
</organism>
<dbReference type="RefSeq" id="WP_148069525.1">
    <property type="nucleotide sequence ID" value="NZ_VRZA01000006.1"/>
</dbReference>
<gene>
    <name evidence="9" type="ORF">FV139_16270</name>
</gene>
<dbReference type="InterPro" id="IPR023827">
    <property type="entry name" value="Peptidase_S8_Asp-AS"/>
</dbReference>
<keyword evidence="4 6" id="KW-0720">Serine protease</keyword>
<dbReference type="GO" id="GO:0006508">
    <property type="term" value="P:proteolysis"/>
    <property type="evidence" value="ECO:0007669"/>
    <property type="project" value="UniProtKB-KW"/>
</dbReference>
<dbReference type="PANTHER" id="PTHR43806:SF65">
    <property type="entry name" value="SERINE PROTEASE APRX"/>
    <property type="match status" value="1"/>
</dbReference>
<comment type="similarity">
    <text evidence="1 6">Belongs to the peptidase S8 family.</text>
</comment>
<dbReference type="EMBL" id="VRZA01000006">
    <property type="protein sequence ID" value="TXS91291.1"/>
    <property type="molecule type" value="Genomic_DNA"/>
</dbReference>
<reference evidence="9 10" key="1">
    <citation type="submission" date="2019-08" db="EMBL/GenBank/DDBJ databases">
        <title>Parahaliea maris sp. nov., isolated from the surface seawater.</title>
        <authorList>
            <person name="Liu Y."/>
        </authorList>
    </citation>
    <scope>NUCLEOTIDE SEQUENCE [LARGE SCALE GENOMIC DNA]</scope>
    <source>
        <strain evidence="9 10">HSLHS9</strain>
    </source>
</reference>
<keyword evidence="7" id="KW-0732">Signal</keyword>
<evidence type="ECO:0000256" key="4">
    <source>
        <dbReference type="ARBA" id="ARBA00022825"/>
    </source>
</evidence>
<evidence type="ECO:0000256" key="2">
    <source>
        <dbReference type="ARBA" id="ARBA00022670"/>
    </source>
</evidence>
<evidence type="ECO:0000256" key="5">
    <source>
        <dbReference type="PIRSR" id="PIRSR615500-1"/>
    </source>
</evidence>
<feature type="active site" description="Charge relay system" evidence="5 6">
    <location>
        <position position="492"/>
    </location>
</feature>
<dbReference type="AlphaFoldDB" id="A0A5C8ZVK3"/>
<dbReference type="Pfam" id="PF00082">
    <property type="entry name" value="Peptidase_S8"/>
    <property type="match status" value="1"/>
</dbReference>
<keyword evidence="2 6" id="KW-0645">Protease</keyword>
<name>A0A5C8ZVK3_9GAMM</name>
<keyword evidence="3 6" id="KW-0378">Hydrolase</keyword>
<dbReference type="InterPro" id="IPR036852">
    <property type="entry name" value="Peptidase_S8/S53_dom_sf"/>
</dbReference>
<accession>A0A5C8ZVK3</accession>
<protein>
    <submittedName>
        <fullName evidence="9">S8 family peptidase</fullName>
    </submittedName>
</protein>
<dbReference type="InterPro" id="IPR000209">
    <property type="entry name" value="Peptidase_S8/S53_dom"/>
</dbReference>
<feature type="active site" description="Charge relay system" evidence="5 6">
    <location>
        <position position="294"/>
    </location>
</feature>
<dbReference type="GO" id="GO:0004252">
    <property type="term" value="F:serine-type endopeptidase activity"/>
    <property type="evidence" value="ECO:0007669"/>
    <property type="project" value="UniProtKB-UniRule"/>
</dbReference>
<evidence type="ECO:0000313" key="9">
    <source>
        <dbReference type="EMBL" id="TXS91291.1"/>
    </source>
</evidence>
<comment type="caution">
    <text evidence="9">The sequence shown here is derived from an EMBL/GenBank/DDBJ whole genome shotgun (WGS) entry which is preliminary data.</text>
</comment>
<sequence>MARVIHCLATVTLTLLSLGRQASAEDELLRVMLQGESSEQLAALVRQRGGIVTHDLHIINAIGAVLTRDQLDGVLLSPLVTRHIDDLALAPAEEEPELCNVGGALELEISSNALRWQLYNKGEADVSLQTLELQWPERLGALQGVYYDGKLLPYTPEVDKASRSLTLEISGSTPLTPGLSSLVALRFDHPADARAPLQQHEISLSARFREGCAAELIPGYATYGTDTYFPSVAGASALHQLGITGQGVTVAVLDSGLWEHASLSHNTLGRYRVTGRYDAIANVTGQEVFDESGHGTHMTSVLANSSPVTHDGKKTRSFMGIAPDVDIVAVRAFNKSGQGDFLDIVRGIQWIVDQREALNIRVMNLSFAARPRWPYWLDPINQAVMRAWHAGIVVVAAAGNEGPEPMSIGSPGNLPYIITVGAVTDSWTPDNRNDDYIPDFSSRGPTPSAHIKPDIVAPGGHIAGLTRPGSTLTLEHPDYILSTGEFVMTGTSQASALVSGIAALLLQLEPDLSPDDIKCKLTSSAEPAINNDGRFSYSPFQQGNGYVNATRAVTLGKRGCGNVGMDITSEIDNAQHYEGPAIVSEEGEASLPGLKELYAGEATEKGMSDNRRWGVKAHIERSGAPLANTSPIDWPGQYEEERAIIERLSQPPPSKK</sequence>
<evidence type="ECO:0000313" key="10">
    <source>
        <dbReference type="Proteomes" id="UP000321039"/>
    </source>
</evidence>
<dbReference type="PANTHER" id="PTHR43806">
    <property type="entry name" value="PEPTIDASE S8"/>
    <property type="match status" value="1"/>
</dbReference>
<dbReference type="CDD" id="cd07487">
    <property type="entry name" value="Peptidases_S8_1"/>
    <property type="match status" value="1"/>
</dbReference>
<feature type="active site" description="Charge relay system" evidence="5 6">
    <location>
        <position position="254"/>
    </location>
</feature>
<evidence type="ECO:0000256" key="1">
    <source>
        <dbReference type="ARBA" id="ARBA00011073"/>
    </source>
</evidence>
<keyword evidence="10" id="KW-1185">Reference proteome</keyword>
<evidence type="ECO:0000256" key="3">
    <source>
        <dbReference type="ARBA" id="ARBA00022801"/>
    </source>
</evidence>
<evidence type="ECO:0000259" key="8">
    <source>
        <dbReference type="Pfam" id="PF00082"/>
    </source>
</evidence>
<feature type="chain" id="PRO_5023055351" evidence="7">
    <location>
        <begin position="25"/>
        <end position="656"/>
    </location>
</feature>
<dbReference type="PROSITE" id="PS00136">
    <property type="entry name" value="SUBTILASE_ASP"/>
    <property type="match status" value="1"/>
</dbReference>
<dbReference type="PROSITE" id="PS51892">
    <property type="entry name" value="SUBTILASE"/>
    <property type="match status" value="1"/>
</dbReference>
<evidence type="ECO:0000256" key="6">
    <source>
        <dbReference type="PROSITE-ProRule" id="PRU01240"/>
    </source>
</evidence>
<dbReference type="SUPFAM" id="SSF52743">
    <property type="entry name" value="Subtilisin-like"/>
    <property type="match status" value="1"/>
</dbReference>
<feature type="signal peptide" evidence="7">
    <location>
        <begin position="1"/>
        <end position="24"/>
    </location>
</feature>
<proteinExistence type="inferred from homology"/>
<dbReference type="InterPro" id="IPR015500">
    <property type="entry name" value="Peptidase_S8_subtilisin-rel"/>
</dbReference>
<dbReference type="PRINTS" id="PR00723">
    <property type="entry name" value="SUBTILISIN"/>
</dbReference>
<dbReference type="Proteomes" id="UP000321039">
    <property type="component" value="Unassembled WGS sequence"/>
</dbReference>
<dbReference type="InterPro" id="IPR050131">
    <property type="entry name" value="Peptidase_S8_subtilisin-like"/>
</dbReference>
<dbReference type="Gene3D" id="3.40.50.200">
    <property type="entry name" value="Peptidase S8/S53 domain"/>
    <property type="match status" value="1"/>
</dbReference>
<feature type="domain" description="Peptidase S8/S53" evidence="8">
    <location>
        <begin position="245"/>
        <end position="545"/>
    </location>
</feature>
<evidence type="ECO:0000256" key="7">
    <source>
        <dbReference type="SAM" id="SignalP"/>
    </source>
</evidence>